<dbReference type="GO" id="GO:0005886">
    <property type="term" value="C:plasma membrane"/>
    <property type="evidence" value="ECO:0007669"/>
    <property type="project" value="TreeGrafter"/>
</dbReference>
<evidence type="ECO:0000259" key="1">
    <source>
        <dbReference type="Pfam" id="PF23554"/>
    </source>
</evidence>
<comment type="caution">
    <text evidence="2">The sequence shown here is derived from an EMBL/GenBank/DDBJ whole genome shotgun (WGS) entry which is preliminary data.</text>
</comment>
<organism evidence="2 3">
    <name type="scientific">Adineta steineri</name>
    <dbReference type="NCBI Taxonomy" id="433720"/>
    <lineage>
        <taxon>Eukaryota</taxon>
        <taxon>Metazoa</taxon>
        <taxon>Spiralia</taxon>
        <taxon>Gnathifera</taxon>
        <taxon>Rotifera</taxon>
        <taxon>Eurotatoria</taxon>
        <taxon>Bdelloidea</taxon>
        <taxon>Adinetida</taxon>
        <taxon>Adinetidae</taxon>
        <taxon>Adineta</taxon>
    </lineage>
</organism>
<dbReference type="GO" id="GO:0005085">
    <property type="term" value="F:guanyl-nucleotide exchange factor activity"/>
    <property type="evidence" value="ECO:0007669"/>
    <property type="project" value="InterPro"/>
</dbReference>
<proteinExistence type="predicted"/>
<dbReference type="GO" id="GO:0005737">
    <property type="term" value="C:cytoplasm"/>
    <property type="evidence" value="ECO:0007669"/>
    <property type="project" value="TreeGrafter"/>
</dbReference>
<feature type="non-terminal residue" evidence="2">
    <location>
        <position position="1"/>
    </location>
</feature>
<dbReference type="Pfam" id="PF23554">
    <property type="entry name" value="TPR_DOCK"/>
    <property type="match status" value="1"/>
</dbReference>
<dbReference type="PANTHER" id="PTHR45653:SF10">
    <property type="entry name" value="MYOBLAST CITY, ISOFORM B"/>
    <property type="match status" value="1"/>
</dbReference>
<dbReference type="PANTHER" id="PTHR45653">
    <property type="entry name" value="DEDICATOR OF CYTOKINESIS"/>
    <property type="match status" value="1"/>
</dbReference>
<gene>
    <name evidence="2" type="ORF">KXQ929_LOCUS48105</name>
</gene>
<accession>A0A820KTT8</accession>
<evidence type="ECO:0000313" key="2">
    <source>
        <dbReference type="EMBL" id="CAF4348118.1"/>
    </source>
</evidence>
<dbReference type="InterPro" id="IPR056372">
    <property type="entry name" value="TPR_DOCK"/>
</dbReference>
<reference evidence="2" key="1">
    <citation type="submission" date="2021-02" db="EMBL/GenBank/DDBJ databases">
        <authorList>
            <person name="Nowell W R."/>
        </authorList>
    </citation>
    <scope>NUCLEOTIDE SEQUENCE</scope>
</reference>
<dbReference type="Proteomes" id="UP000663868">
    <property type="component" value="Unassembled WGS sequence"/>
</dbReference>
<dbReference type="EMBL" id="CAJOBB010018353">
    <property type="protein sequence ID" value="CAF4348118.1"/>
    <property type="molecule type" value="Genomic_DNA"/>
</dbReference>
<name>A0A820KTT8_9BILA</name>
<evidence type="ECO:0000313" key="3">
    <source>
        <dbReference type="Proteomes" id="UP000663868"/>
    </source>
</evidence>
<dbReference type="GO" id="GO:0007264">
    <property type="term" value="P:small GTPase-mediated signal transduction"/>
    <property type="evidence" value="ECO:0007669"/>
    <property type="project" value="InterPro"/>
</dbReference>
<sequence>VSTQLTQIPIILTLLTWTPKDSSIYLLELLDKFVDHLGGINMSDTNSSEQRIINMTLPSDIIDRATEVVKNLQNIFDKLFEILTSQENELKTRDQEQFSIPIDLNKIHQTAFHALICILDLISMKQFESFRTVLDDYIKNKFSSTLTYK</sequence>
<protein>
    <recommendedName>
        <fullName evidence="1">Dedicator of cytokinesis TPR repeats region domain-containing protein</fullName>
    </recommendedName>
</protein>
<dbReference type="GO" id="GO:0031267">
    <property type="term" value="F:small GTPase binding"/>
    <property type="evidence" value="ECO:0007669"/>
    <property type="project" value="TreeGrafter"/>
</dbReference>
<dbReference type="InterPro" id="IPR026791">
    <property type="entry name" value="DOCK"/>
</dbReference>
<feature type="domain" description="Dedicator of cytokinesis TPR repeats region" evidence="1">
    <location>
        <begin position="65"/>
        <end position="149"/>
    </location>
</feature>
<dbReference type="AlphaFoldDB" id="A0A820KTT8"/>